<evidence type="ECO:0000313" key="3">
    <source>
        <dbReference type="Proteomes" id="UP000009168"/>
    </source>
</evidence>
<dbReference type="eggNOG" id="KOG0543">
    <property type="taxonomic scope" value="Eukaryota"/>
</dbReference>
<organism evidence="2 3">
    <name type="scientific">Tetrahymena thermophila (strain SB210)</name>
    <dbReference type="NCBI Taxonomy" id="312017"/>
    <lineage>
        <taxon>Eukaryota</taxon>
        <taxon>Sar</taxon>
        <taxon>Alveolata</taxon>
        <taxon>Ciliophora</taxon>
        <taxon>Intramacronucleata</taxon>
        <taxon>Oligohymenophorea</taxon>
        <taxon>Hymenostomatida</taxon>
        <taxon>Tetrahymenina</taxon>
        <taxon>Tetrahymenidae</taxon>
        <taxon>Tetrahymena</taxon>
    </lineage>
</organism>
<dbReference type="OrthoDB" id="2423701at2759"/>
<dbReference type="GO" id="GO:0005740">
    <property type="term" value="C:mitochondrial envelope"/>
    <property type="evidence" value="ECO:0007669"/>
    <property type="project" value="TreeGrafter"/>
</dbReference>
<dbReference type="Pfam" id="PF14559">
    <property type="entry name" value="TPR_19"/>
    <property type="match status" value="1"/>
</dbReference>
<dbReference type="HOGENOM" id="CLU_1063475_0_0_1"/>
<dbReference type="Proteomes" id="UP000009168">
    <property type="component" value="Unassembled WGS sequence"/>
</dbReference>
<evidence type="ECO:0000256" key="1">
    <source>
        <dbReference type="SAM" id="Coils"/>
    </source>
</evidence>
<dbReference type="InParanoid" id="I7LZJ7"/>
<dbReference type="InterPro" id="IPR019734">
    <property type="entry name" value="TPR_rpt"/>
</dbReference>
<dbReference type="GO" id="GO:0012505">
    <property type="term" value="C:endomembrane system"/>
    <property type="evidence" value="ECO:0007669"/>
    <property type="project" value="TreeGrafter"/>
</dbReference>
<dbReference type="PANTHER" id="PTHR46512:SF1">
    <property type="entry name" value="PEPTIDYLPROLYL ISOMERASE"/>
    <property type="match status" value="1"/>
</dbReference>
<evidence type="ECO:0000313" key="2">
    <source>
        <dbReference type="EMBL" id="EAR84060.1"/>
    </source>
</evidence>
<dbReference type="GO" id="GO:0005829">
    <property type="term" value="C:cytosol"/>
    <property type="evidence" value="ECO:0007669"/>
    <property type="project" value="TreeGrafter"/>
</dbReference>
<keyword evidence="3" id="KW-1185">Reference proteome</keyword>
<name>I7LZJ7_TETTS</name>
<proteinExistence type="predicted"/>
<dbReference type="AlphaFoldDB" id="I7LZJ7"/>
<accession>I7LZJ7</accession>
<dbReference type="InterPro" id="IPR050754">
    <property type="entry name" value="FKBP4/5/8-like"/>
</dbReference>
<feature type="coiled-coil region" evidence="1">
    <location>
        <begin position="24"/>
        <end position="77"/>
    </location>
</feature>
<dbReference type="FunCoup" id="I7LZJ7">
    <property type="interactions" value="25"/>
</dbReference>
<dbReference type="GO" id="GO:0016020">
    <property type="term" value="C:membrane"/>
    <property type="evidence" value="ECO:0007669"/>
    <property type="project" value="TreeGrafter"/>
</dbReference>
<dbReference type="GeneID" id="7838764"/>
<dbReference type="KEGG" id="tet:TTHERM_00755940"/>
<dbReference type="OMA" id="QIACTHD"/>
<dbReference type="GO" id="GO:0044183">
    <property type="term" value="F:protein folding chaperone"/>
    <property type="evidence" value="ECO:0007669"/>
    <property type="project" value="TreeGrafter"/>
</dbReference>
<dbReference type="PANTHER" id="PTHR46512">
    <property type="entry name" value="PEPTIDYLPROLYL ISOMERASE"/>
    <property type="match status" value="1"/>
</dbReference>
<reference evidence="3" key="1">
    <citation type="journal article" date="2006" name="PLoS Biol.">
        <title>Macronuclear genome sequence of the ciliate Tetrahymena thermophila, a model eukaryote.</title>
        <authorList>
            <person name="Eisen J.A."/>
            <person name="Coyne R.S."/>
            <person name="Wu M."/>
            <person name="Wu D."/>
            <person name="Thiagarajan M."/>
            <person name="Wortman J.R."/>
            <person name="Badger J.H."/>
            <person name="Ren Q."/>
            <person name="Amedeo P."/>
            <person name="Jones K.M."/>
            <person name="Tallon L.J."/>
            <person name="Delcher A.L."/>
            <person name="Salzberg S.L."/>
            <person name="Silva J.C."/>
            <person name="Haas B.J."/>
            <person name="Majoros W.H."/>
            <person name="Farzad M."/>
            <person name="Carlton J.M."/>
            <person name="Smith R.K. Jr."/>
            <person name="Garg J."/>
            <person name="Pearlman R.E."/>
            <person name="Karrer K.M."/>
            <person name="Sun L."/>
            <person name="Manning G."/>
            <person name="Elde N.C."/>
            <person name="Turkewitz A.P."/>
            <person name="Asai D.J."/>
            <person name="Wilkes D.E."/>
            <person name="Wang Y."/>
            <person name="Cai H."/>
            <person name="Collins K."/>
            <person name="Stewart B.A."/>
            <person name="Lee S.R."/>
            <person name="Wilamowska K."/>
            <person name="Weinberg Z."/>
            <person name="Ruzzo W.L."/>
            <person name="Wloga D."/>
            <person name="Gaertig J."/>
            <person name="Frankel J."/>
            <person name="Tsao C.-C."/>
            <person name="Gorovsky M.A."/>
            <person name="Keeling P.J."/>
            <person name="Waller R.F."/>
            <person name="Patron N.J."/>
            <person name="Cherry J.M."/>
            <person name="Stover N.A."/>
            <person name="Krieger C.J."/>
            <person name="del Toro C."/>
            <person name="Ryder H.F."/>
            <person name="Williamson S.C."/>
            <person name="Barbeau R.A."/>
            <person name="Hamilton E.P."/>
            <person name="Orias E."/>
        </authorList>
    </citation>
    <scope>NUCLEOTIDE SEQUENCE [LARGE SCALE GENOMIC DNA]</scope>
    <source>
        <strain evidence="3">SB210</strain>
    </source>
</reference>
<sequence length="262" mass="31619">MELSQDAYNFSQLVLEEFGAPYRKEEIEKKILNIEEKYKNLEELNPQNNQEKYSLDYEKKFNNIKDEEDKQKELEQIMKGNPYLQAMGCSHDRRKERELFEKPTKEKLDNAEYFKGEGNKAIKEKDYEKAAYFYQKALLQFDYTFPDNNDEQQRFDLLSQQCFVNMSLVKYYQKEYDDSLQNARQALKLNQSNIKALFRIATIHLERDEYDKTEEVIKQMEEIDNNKEVQQLKSQLLQQKSKYQKDEKKVYADMFSKLNKEK</sequence>
<dbReference type="STRING" id="312017.I7LZJ7"/>
<feature type="coiled-coil region" evidence="1">
    <location>
        <begin position="203"/>
        <end position="249"/>
    </location>
</feature>
<dbReference type="InterPro" id="IPR011990">
    <property type="entry name" value="TPR-like_helical_dom_sf"/>
</dbReference>
<dbReference type="SMART" id="SM00028">
    <property type="entry name" value="TPR"/>
    <property type="match status" value="3"/>
</dbReference>
<dbReference type="SUPFAM" id="SSF48452">
    <property type="entry name" value="TPR-like"/>
    <property type="match status" value="1"/>
</dbReference>
<dbReference type="RefSeq" id="XP_001031723.1">
    <property type="nucleotide sequence ID" value="XM_001031723.1"/>
</dbReference>
<protein>
    <submittedName>
        <fullName evidence="2">Tetratricopeptide repeat protein</fullName>
    </submittedName>
</protein>
<keyword evidence="1" id="KW-0175">Coiled coil</keyword>
<dbReference type="EMBL" id="GG662437">
    <property type="protein sequence ID" value="EAR84060.1"/>
    <property type="molecule type" value="Genomic_DNA"/>
</dbReference>
<dbReference type="Gene3D" id="1.25.40.10">
    <property type="entry name" value="Tetratricopeptide repeat domain"/>
    <property type="match status" value="1"/>
</dbReference>
<gene>
    <name evidence="2" type="ORF">TTHERM_00755940</name>
</gene>